<evidence type="ECO:0000313" key="6">
    <source>
        <dbReference type="EMBL" id="MDQ0514513.1"/>
    </source>
</evidence>
<feature type="transmembrane region" description="Helical" evidence="5">
    <location>
        <begin position="6"/>
        <end position="24"/>
    </location>
</feature>
<reference evidence="6 7" key="1">
    <citation type="submission" date="2023-07" db="EMBL/GenBank/DDBJ databases">
        <title>Genomic Encyclopedia of Type Strains, Phase IV (KMG-IV): sequencing the most valuable type-strain genomes for metagenomic binning, comparative biology and taxonomic classification.</title>
        <authorList>
            <person name="Goeker M."/>
        </authorList>
    </citation>
    <scope>NUCLEOTIDE SEQUENCE [LARGE SCALE GENOMIC DNA]</scope>
    <source>
        <strain evidence="6 7">B1-1</strain>
    </source>
</reference>
<dbReference type="Proteomes" id="UP001223743">
    <property type="component" value="Unassembled WGS sequence"/>
</dbReference>
<keyword evidence="7" id="KW-1185">Reference proteome</keyword>
<proteinExistence type="predicted"/>
<evidence type="ECO:0000313" key="7">
    <source>
        <dbReference type="Proteomes" id="UP001223743"/>
    </source>
</evidence>
<dbReference type="Pfam" id="PF07681">
    <property type="entry name" value="DoxX"/>
    <property type="match status" value="1"/>
</dbReference>
<feature type="transmembrane region" description="Helical" evidence="5">
    <location>
        <begin position="103"/>
        <end position="121"/>
    </location>
</feature>
<protein>
    <submittedName>
        <fullName evidence="6">Oxidoreductase</fullName>
    </submittedName>
</protein>
<feature type="transmembrane region" description="Helical" evidence="5">
    <location>
        <begin position="71"/>
        <end position="91"/>
    </location>
</feature>
<evidence type="ECO:0000256" key="1">
    <source>
        <dbReference type="ARBA" id="ARBA00004141"/>
    </source>
</evidence>
<accession>A0ABU0M0X2</accession>
<evidence type="ECO:0000256" key="2">
    <source>
        <dbReference type="ARBA" id="ARBA00022692"/>
    </source>
</evidence>
<gene>
    <name evidence="6" type="ORF">QO015_000126</name>
</gene>
<keyword evidence="4 5" id="KW-0472">Membrane</keyword>
<keyword evidence="2 5" id="KW-0812">Transmembrane</keyword>
<comment type="caution">
    <text evidence="6">The sequence shown here is derived from an EMBL/GenBank/DDBJ whole genome shotgun (WGS) entry which is preliminary data.</text>
</comment>
<evidence type="ECO:0000256" key="5">
    <source>
        <dbReference type="SAM" id="Phobius"/>
    </source>
</evidence>
<dbReference type="RefSeq" id="WP_266282150.1">
    <property type="nucleotide sequence ID" value="NZ_JAPKNF010000001.1"/>
</dbReference>
<keyword evidence="3 5" id="KW-1133">Transmembrane helix</keyword>
<dbReference type="InterPro" id="IPR032808">
    <property type="entry name" value="DoxX"/>
</dbReference>
<sequence>MLETTALAFAGRVIVGFLFVVIGVRLLMARQPVSGLLAAKKIPLPLFVAIAGGVIEIALGAAAVAGLAPRATFLAMALFVIAATAMVHDFWKLAGPAQAQEINHVLVHGLVVGGLLVMAAYPW</sequence>
<comment type="subcellular location">
    <subcellularLocation>
        <location evidence="1">Membrane</location>
        <topology evidence="1">Multi-pass membrane protein</topology>
    </subcellularLocation>
</comment>
<dbReference type="EMBL" id="JAUSWJ010000001">
    <property type="protein sequence ID" value="MDQ0514513.1"/>
    <property type="molecule type" value="Genomic_DNA"/>
</dbReference>
<evidence type="ECO:0000256" key="3">
    <source>
        <dbReference type="ARBA" id="ARBA00022989"/>
    </source>
</evidence>
<organism evidence="6 7">
    <name type="scientific">Kaistia geumhonensis</name>
    <dbReference type="NCBI Taxonomy" id="410839"/>
    <lineage>
        <taxon>Bacteria</taxon>
        <taxon>Pseudomonadati</taxon>
        <taxon>Pseudomonadota</taxon>
        <taxon>Alphaproteobacteria</taxon>
        <taxon>Hyphomicrobiales</taxon>
        <taxon>Kaistiaceae</taxon>
        <taxon>Kaistia</taxon>
    </lineage>
</organism>
<evidence type="ECO:0000256" key="4">
    <source>
        <dbReference type="ARBA" id="ARBA00023136"/>
    </source>
</evidence>
<name>A0ABU0M0X2_9HYPH</name>
<feature type="transmembrane region" description="Helical" evidence="5">
    <location>
        <begin position="44"/>
        <end position="65"/>
    </location>
</feature>